<organism evidence="2">
    <name type="scientific">Ditylum brightwellii</name>
    <dbReference type="NCBI Taxonomy" id="49249"/>
    <lineage>
        <taxon>Eukaryota</taxon>
        <taxon>Sar</taxon>
        <taxon>Stramenopiles</taxon>
        <taxon>Ochrophyta</taxon>
        <taxon>Bacillariophyta</taxon>
        <taxon>Mediophyceae</taxon>
        <taxon>Lithodesmiophycidae</taxon>
        <taxon>Lithodesmiales</taxon>
        <taxon>Lithodesmiaceae</taxon>
        <taxon>Ditylum</taxon>
    </lineage>
</organism>
<name>A0A7S2EPG1_9STRA</name>
<keyword evidence="1" id="KW-0472">Membrane</keyword>
<reference evidence="2" key="1">
    <citation type="submission" date="2021-01" db="EMBL/GenBank/DDBJ databases">
        <authorList>
            <person name="Corre E."/>
            <person name="Pelletier E."/>
            <person name="Niang G."/>
            <person name="Scheremetjew M."/>
            <person name="Finn R."/>
            <person name="Kale V."/>
            <person name="Holt S."/>
            <person name="Cochrane G."/>
            <person name="Meng A."/>
            <person name="Brown T."/>
            <person name="Cohen L."/>
        </authorList>
    </citation>
    <scope>NUCLEOTIDE SEQUENCE</scope>
    <source>
        <strain evidence="2">Pop2</strain>
    </source>
</reference>
<proteinExistence type="predicted"/>
<evidence type="ECO:0000313" key="2">
    <source>
        <dbReference type="EMBL" id="CAD9348535.1"/>
    </source>
</evidence>
<dbReference type="EMBL" id="HBGN01031711">
    <property type="protein sequence ID" value="CAD9348535.1"/>
    <property type="molecule type" value="Transcribed_RNA"/>
</dbReference>
<evidence type="ECO:0000256" key="1">
    <source>
        <dbReference type="SAM" id="Phobius"/>
    </source>
</evidence>
<accession>A0A7S2EPG1</accession>
<dbReference type="AlphaFoldDB" id="A0A7S2EPG1"/>
<keyword evidence="1" id="KW-1133">Transmembrane helix</keyword>
<sequence length="232" mass="26040">MITTGPIMTASAAIATSIIAAFSGMNMIETFSISKNFEMQKCSSSSSNNIDRFRTKTTDEIVSELENMKRKDLFELFLSCDAPSDVDSVSGEWNTKLLDNRSWFMTSVSNIMTNRLLGSNKKWYGKTINSNTPGINKFHPFGLSSDTEIQKSITKEQPFDCTIGPSKFLPEQKSLTLKYRNYQIPISLWRTLVDEARVVRLDNGAKVLIGMGFMTWSGGPLNSTPFCMYKNN</sequence>
<feature type="transmembrane region" description="Helical" evidence="1">
    <location>
        <begin position="6"/>
        <end position="28"/>
    </location>
</feature>
<protein>
    <submittedName>
        <fullName evidence="2">Uncharacterized protein</fullName>
    </submittedName>
</protein>
<gene>
    <name evidence="2" type="ORF">DBRI1063_LOCUS20465</name>
</gene>
<keyword evidence="1" id="KW-0812">Transmembrane</keyword>